<protein>
    <recommendedName>
        <fullName evidence="3">Helicase ATP-binding domain-containing protein</fullName>
    </recommendedName>
</protein>
<dbReference type="RefSeq" id="XP_064855138.1">
    <property type="nucleotide sequence ID" value="XM_064999066.1"/>
</dbReference>
<keyword evidence="1" id="KW-0547">Nucleotide-binding</keyword>
<feature type="domain" description="Helicase ATP-binding" evidence="3">
    <location>
        <begin position="1"/>
        <end position="74"/>
    </location>
</feature>
<evidence type="ECO:0000313" key="5">
    <source>
        <dbReference type="Proteomes" id="UP001360560"/>
    </source>
</evidence>
<gene>
    <name evidence="4" type="ORF">DASC09_054810</name>
</gene>
<evidence type="ECO:0000256" key="2">
    <source>
        <dbReference type="ARBA" id="ARBA00022840"/>
    </source>
</evidence>
<evidence type="ECO:0000313" key="4">
    <source>
        <dbReference type="EMBL" id="GMM38142.1"/>
    </source>
</evidence>
<comment type="caution">
    <text evidence="4">The sequence shown here is derived from an EMBL/GenBank/DDBJ whole genome shotgun (WGS) entry which is preliminary data.</text>
</comment>
<dbReference type="Pfam" id="PF00176">
    <property type="entry name" value="SNF2-rel_dom"/>
    <property type="match status" value="1"/>
</dbReference>
<sequence length="166" mass="19239">MTYSKVYNSIKNLDSYDLIILDEAHNLKESGVRYKHIKDSIINSSFCKVLVISGTPIVDSVSEIDILLNISGERSDIIFYDNNFNTAEIEYIGTKVGDNVLFYSELKGKQLDIYNMYKKKDSIYIIERQNAISCSEKFDKNIPLYEQSSKIYELIKTLDKKPTFRF</sequence>
<dbReference type="Proteomes" id="UP001360560">
    <property type="component" value="Unassembled WGS sequence"/>
</dbReference>
<reference evidence="4 5" key="1">
    <citation type="journal article" date="2023" name="Elife">
        <title>Identification of key yeast species and microbe-microbe interactions impacting larval growth of Drosophila in the wild.</title>
        <authorList>
            <person name="Mure A."/>
            <person name="Sugiura Y."/>
            <person name="Maeda R."/>
            <person name="Honda K."/>
            <person name="Sakurai N."/>
            <person name="Takahashi Y."/>
            <person name="Watada M."/>
            <person name="Katoh T."/>
            <person name="Gotoh A."/>
            <person name="Gotoh Y."/>
            <person name="Taniguchi I."/>
            <person name="Nakamura K."/>
            <person name="Hayashi T."/>
            <person name="Katayama T."/>
            <person name="Uemura T."/>
            <person name="Hattori Y."/>
        </authorList>
    </citation>
    <scope>NUCLEOTIDE SEQUENCE [LARGE SCALE GENOMIC DNA]</scope>
    <source>
        <strain evidence="4 5">SC-9</strain>
    </source>
</reference>
<dbReference type="InterPro" id="IPR000330">
    <property type="entry name" value="SNF2_N"/>
</dbReference>
<evidence type="ECO:0000256" key="1">
    <source>
        <dbReference type="ARBA" id="ARBA00022741"/>
    </source>
</evidence>
<keyword evidence="5" id="KW-1185">Reference proteome</keyword>
<dbReference type="InterPro" id="IPR027417">
    <property type="entry name" value="P-loop_NTPase"/>
</dbReference>
<dbReference type="PROSITE" id="PS51192">
    <property type="entry name" value="HELICASE_ATP_BIND_1"/>
    <property type="match status" value="1"/>
</dbReference>
<proteinExistence type="predicted"/>
<organism evidence="4 5">
    <name type="scientific">Saccharomycopsis crataegensis</name>
    <dbReference type="NCBI Taxonomy" id="43959"/>
    <lineage>
        <taxon>Eukaryota</taxon>
        <taxon>Fungi</taxon>
        <taxon>Dikarya</taxon>
        <taxon>Ascomycota</taxon>
        <taxon>Saccharomycotina</taxon>
        <taxon>Saccharomycetes</taxon>
        <taxon>Saccharomycopsidaceae</taxon>
        <taxon>Saccharomycopsis</taxon>
    </lineage>
</organism>
<dbReference type="SUPFAM" id="SSF52540">
    <property type="entry name" value="P-loop containing nucleoside triphosphate hydrolases"/>
    <property type="match status" value="1"/>
</dbReference>
<dbReference type="GeneID" id="90076131"/>
<evidence type="ECO:0000259" key="3">
    <source>
        <dbReference type="PROSITE" id="PS51192"/>
    </source>
</evidence>
<keyword evidence="2" id="KW-0067">ATP-binding</keyword>
<dbReference type="InterPro" id="IPR014001">
    <property type="entry name" value="Helicase_ATP-bd"/>
</dbReference>
<name>A0AAV5QTE1_9ASCO</name>
<dbReference type="AlphaFoldDB" id="A0AAV5QTE1"/>
<dbReference type="Gene3D" id="3.40.50.300">
    <property type="entry name" value="P-loop containing nucleotide triphosphate hydrolases"/>
    <property type="match status" value="1"/>
</dbReference>
<dbReference type="GO" id="GO:0005524">
    <property type="term" value="F:ATP binding"/>
    <property type="evidence" value="ECO:0007669"/>
    <property type="project" value="InterPro"/>
</dbReference>
<dbReference type="EMBL" id="BTFZ01000017">
    <property type="protein sequence ID" value="GMM38142.1"/>
    <property type="molecule type" value="Genomic_DNA"/>
</dbReference>
<accession>A0AAV5QTE1</accession>